<evidence type="ECO:0000259" key="5">
    <source>
        <dbReference type="Pfam" id="PF02518"/>
    </source>
</evidence>
<keyword evidence="8" id="KW-1185">Reference proteome</keyword>
<evidence type="ECO:0000313" key="7">
    <source>
        <dbReference type="EMBL" id="MFC4754546.1"/>
    </source>
</evidence>
<dbReference type="EMBL" id="JBHSHP010000018">
    <property type="protein sequence ID" value="MFC4754546.1"/>
    <property type="molecule type" value="Genomic_DNA"/>
</dbReference>
<dbReference type="Gene3D" id="1.20.5.1930">
    <property type="match status" value="1"/>
</dbReference>
<protein>
    <submittedName>
        <fullName evidence="7">Sensor histidine kinase</fullName>
    </submittedName>
</protein>
<evidence type="ECO:0000256" key="1">
    <source>
        <dbReference type="ARBA" id="ARBA00022679"/>
    </source>
</evidence>
<proteinExistence type="predicted"/>
<dbReference type="Pfam" id="PF02518">
    <property type="entry name" value="HATPase_c"/>
    <property type="match status" value="1"/>
</dbReference>
<dbReference type="InterPro" id="IPR036890">
    <property type="entry name" value="HATPase_C_sf"/>
</dbReference>
<evidence type="ECO:0000256" key="2">
    <source>
        <dbReference type="ARBA" id="ARBA00022777"/>
    </source>
</evidence>
<accession>A0ABV9PNW1</accession>
<keyword evidence="4" id="KW-0175">Coiled coil</keyword>
<gene>
    <name evidence="7" type="ORF">ACFO7U_07120</name>
</gene>
<keyword evidence="1" id="KW-0808">Transferase</keyword>
<dbReference type="Pfam" id="PF07730">
    <property type="entry name" value="HisKA_3"/>
    <property type="match status" value="1"/>
</dbReference>
<reference evidence="8" key="1">
    <citation type="journal article" date="2019" name="Int. J. Syst. Evol. Microbiol.">
        <title>The Global Catalogue of Microorganisms (GCM) 10K type strain sequencing project: providing services to taxonomists for standard genome sequencing and annotation.</title>
        <authorList>
            <consortium name="The Broad Institute Genomics Platform"/>
            <consortium name="The Broad Institute Genome Sequencing Center for Infectious Disease"/>
            <person name="Wu L."/>
            <person name="Ma J."/>
        </authorList>
    </citation>
    <scope>NUCLEOTIDE SEQUENCE [LARGE SCALE GENOMIC DNA]</scope>
    <source>
        <strain evidence="8">JCM 11882</strain>
    </source>
</reference>
<evidence type="ECO:0000256" key="4">
    <source>
        <dbReference type="SAM" id="Coils"/>
    </source>
</evidence>
<feature type="domain" description="Histidine kinase/HSP90-like ATPase" evidence="5">
    <location>
        <begin position="356"/>
        <end position="454"/>
    </location>
</feature>
<name>A0ABV9PNW1_9ACTN</name>
<organism evidence="7 8">
    <name type="scientific">Dietzia aurantiaca</name>
    <dbReference type="NCBI Taxonomy" id="983873"/>
    <lineage>
        <taxon>Bacteria</taxon>
        <taxon>Bacillati</taxon>
        <taxon>Actinomycetota</taxon>
        <taxon>Actinomycetes</taxon>
        <taxon>Mycobacteriales</taxon>
        <taxon>Dietziaceae</taxon>
        <taxon>Dietzia</taxon>
    </lineage>
</organism>
<evidence type="ECO:0000259" key="6">
    <source>
        <dbReference type="Pfam" id="PF07730"/>
    </source>
</evidence>
<dbReference type="InterPro" id="IPR050482">
    <property type="entry name" value="Sensor_HK_TwoCompSys"/>
</dbReference>
<feature type="domain" description="Signal transduction histidine kinase subgroup 3 dimerisation and phosphoacceptor" evidence="6">
    <location>
        <begin position="251"/>
        <end position="314"/>
    </location>
</feature>
<dbReference type="CDD" id="cd16917">
    <property type="entry name" value="HATPase_UhpB-NarQ-NarX-like"/>
    <property type="match status" value="1"/>
</dbReference>
<dbReference type="InterPro" id="IPR003594">
    <property type="entry name" value="HATPase_dom"/>
</dbReference>
<dbReference type="RefSeq" id="WP_344992656.1">
    <property type="nucleotide sequence ID" value="NZ_BAABCD010000019.1"/>
</dbReference>
<dbReference type="InterPro" id="IPR011712">
    <property type="entry name" value="Sig_transdc_His_kin_sub3_dim/P"/>
</dbReference>
<dbReference type="Gene3D" id="3.30.450.40">
    <property type="match status" value="1"/>
</dbReference>
<keyword evidence="2 7" id="KW-0418">Kinase</keyword>
<dbReference type="SUPFAM" id="SSF55781">
    <property type="entry name" value="GAF domain-like"/>
    <property type="match status" value="1"/>
</dbReference>
<evidence type="ECO:0000256" key="3">
    <source>
        <dbReference type="ARBA" id="ARBA00023012"/>
    </source>
</evidence>
<comment type="caution">
    <text evidence="7">The sequence shown here is derived from an EMBL/GenBank/DDBJ whole genome shotgun (WGS) entry which is preliminary data.</text>
</comment>
<sequence>MTTPGPGAAPRDEGPTDLDTLLGLRSVKRSFFDQYREAESRLRRSMHALDRVSGALVRTAEGPEALVRSVLGVAYDQLDSHWALMAIRDGQLPSVEPRHLIVDPGGRFVAFEGGELSPVPDDVPSDVVNALNAVLRGGGSVELAEASGPDAVTVPLVLHGGVIGGLASWGRAGRQADDIDSVVLRILAAQAAVALQNSVLFRDKEILLARAEEAYEQARGHVVELSRRNSELELAQRELDAAHRQRILDVERSRMARELHDSVSQLVLGAGMHLQLGLDVTPPDEAPRPFLDQAARLTAQAVEQLRSVIYALRTIDDEDGRLSRLIDDLCRLHVPSHVEAEVVVVGDEVPTPPEVEHEIVRIAGEALSNAARHADASRMIVTVEFGDGTVGLTVEDDGKGRPDEMRRLLERPRVESLHGHHGLVNMAERTAMVGGRIRITASALGGVAIAVVVPHVRTEPGSTGAGSPRRGVTG</sequence>
<evidence type="ECO:0000313" key="8">
    <source>
        <dbReference type="Proteomes" id="UP001595836"/>
    </source>
</evidence>
<keyword evidence="3" id="KW-0902">Two-component regulatory system</keyword>
<dbReference type="Gene3D" id="3.30.565.10">
    <property type="entry name" value="Histidine kinase-like ATPase, C-terminal domain"/>
    <property type="match status" value="1"/>
</dbReference>
<dbReference type="GO" id="GO:0016301">
    <property type="term" value="F:kinase activity"/>
    <property type="evidence" value="ECO:0007669"/>
    <property type="project" value="UniProtKB-KW"/>
</dbReference>
<dbReference type="InterPro" id="IPR029016">
    <property type="entry name" value="GAF-like_dom_sf"/>
</dbReference>
<dbReference type="Proteomes" id="UP001595836">
    <property type="component" value="Unassembled WGS sequence"/>
</dbReference>
<feature type="coiled-coil region" evidence="4">
    <location>
        <begin position="208"/>
        <end position="245"/>
    </location>
</feature>
<dbReference type="PANTHER" id="PTHR24421">
    <property type="entry name" value="NITRATE/NITRITE SENSOR PROTEIN NARX-RELATED"/>
    <property type="match status" value="1"/>
</dbReference>
<dbReference type="SUPFAM" id="SSF55874">
    <property type="entry name" value="ATPase domain of HSP90 chaperone/DNA topoisomerase II/histidine kinase"/>
    <property type="match status" value="1"/>
</dbReference>